<comment type="catalytic activity">
    <reaction evidence="1">
        <text>[protein]-peptidylproline (omega=180) = [protein]-peptidylproline (omega=0)</text>
        <dbReference type="Rhea" id="RHEA:16237"/>
        <dbReference type="Rhea" id="RHEA-COMP:10747"/>
        <dbReference type="Rhea" id="RHEA-COMP:10748"/>
        <dbReference type="ChEBI" id="CHEBI:83833"/>
        <dbReference type="ChEBI" id="CHEBI:83834"/>
        <dbReference type="EC" id="5.2.1.8"/>
    </reaction>
</comment>
<dbReference type="InterPro" id="IPR015943">
    <property type="entry name" value="WD40/YVTN_repeat-like_dom_sf"/>
</dbReference>
<dbReference type="Pfam" id="PF18198">
    <property type="entry name" value="AAA_lid_11"/>
    <property type="match status" value="1"/>
</dbReference>
<dbReference type="InterPro" id="IPR024743">
    <property type="entry name" value="Dynein_HC_stalk"/>
</dbReference>
<dbReference type="InterPro" id="IPR041466">
    <property type="entry name" value="Dynein_AAA5_ext"/>
</dbReference>
<feature type="repeat" description="WD" evidence="19">
    <location>
        <begin position="197"/>
        <end position="238"/>
    </location>
</feature>
<dbReference type="WBParaSite" id="maker-E.canG7_contigs_3939-snap-gene-1.46-mRNA-1">
    <property type="protein sequence ID" value="maker-E.canG7_contigs_3939-snap-gene-1.46-mRNA-1"/>
    <property type="gene ID" value="EcG7_00878"/>
</dbReference>
<feature type="compositionally biased region" description="Basic and acidic residues" evidence="21">
    <location>
        <begin position="42"/>
        <end position="57"/>
    </location>
</feature>
<dbReference type="Pfam" id="PF12774">
    <property type="entry name" value="AAA_6"/>
    <property type="match status" value="1"/>
</dbReference>
<dbReference type="Pfam" id="PF12775">
    <property type="entry name" value="AAA_7"/>
    <property type="match status" value="1"/>
</dbReference>
<dbReference type="InterPro" id="IPR035699">
    <property type="entry name" value="AAA_6"/>
</dbReference>
<keyword evidence="7" id="KW-0493">Microtubule</keyword>
<evidence type="ECO:0000256" key="7">
    <source>
        <dbReference type="ARBA" id="ARBA00022701"/>
    </source>
</evidence>
<dbReference type="GO" id="GO:0005634">
    <property type="term" value="C:nucleus"/>
    <property type="evidence" value="ECO:0007669"/>
    <property type="project" value="UniProtKB-ARBA"/>
</dbReference>
<dbReference type="CDD" id="cd01927">
    <property type="entry name" value="cyclophilin_WD40"/>
    <property type="match status" value="1"/>
</dbReference>
<dbReference type="FunFam" id="1.10.8.710:FF:000004">
    <property type="entry name" value="Dynein axonemal heavy chain 6"/>
    <property type="match status" value="1"/>
</dbReference>
<keyword evidence="12 20" id="KW-0175">Coiled coil</keyword>
<dbReference type="Pfam" id="PF12777">
    <property type="entry name" value="MT"/>
    <property type="match status" value="1"/>
</dbReference>
<dbReference type="PROSITE" id="PS50072">
    <property type="entry name" value="CSA_PPIASE_2"/>
    <property type="match status" value="1"/>
</dbReference>
<evidence type="ECO:0000256" key="4">
    <source>
        <dbReference type="ARBA" id="ARBA00013194"/>
    </source>
</evidence>
<dbReference type="Gene3D" id="2.130.10.10">
    <property type="entry name" value="YVTN repeat-like/Quinoprotein amine dehydrogenase"/>
    <property type="match status" value="2"/>
</dbReference>
<dbReference type="InterPro" id="IPR035706">
    <property type="entry name" value="AAA_9"/>
</dbReference>
<evidence type="ECO:0000256" key="6">
    <source>
        <dbReference type="ARBA" id="ARBA00022574"/>
    </source>
</evidence>
<dbReference type="InterPro" id="IPR042219">
    <property type="entry name" value="AAA_lid_11_sf"/>
</dbReference>
<dbReference type="Proteomes" id="UP000887562">
    <property type="component" value="Unplaced"/>
</dbReference>
<dbReference type="GO" id="GO:0045505">
    <property type="term" value="F:dynein intermediate chain binding"/>
    <property type="evidence" value="ECO:0007669"/>
    <property type="project" value="InterPro"/>
</dbReference>
<dbReference type="FunFam" id="3.40.50.300:FF:002141">
    <property type="entry name" value="Dynein heavy chain"/>
    <property type="match status" value="1"/>
</dbReference>
<dbReference type="Gene3D" id="3.20.180.20">
    <property type="entry name" value="Dynein heavy chain, N-terminal domain 2"/>
    <property type="match status" value="1"/>
</dbReference>
<dbReference type="SMART" id="SM00382">
    <property type="entry name" value="AAA"/>
    <property type="match status" value="3"/>
</dbReference>
<dbReference type="PRINTS" id="PR00153">
    <property type="entry name" value="CSAPPISMRASE"/>
</dbReference>
<evidence type="ECO:0000256" key="12">
    <source>
        <dbReference type="ARBA" id="ARBA00023054"/>
    </source>
</evidence>
<evidence type="ECO:0000256" key="21">
    <source>
        <dbReference type="SAM" id="MobiDB-lite"/>
    </source>
</evidence>
<dbReference type="InterPro" id="IPR036322">
    <property type="entry name" value="WD40_repeat_dom_sf"/>
</dbReference>
<comment type="subcellular location">
    <subcellularLocation>
        <location evidence="2">Cytoplasm</location>
        <location evidence="2">Cytoskeleton</location>
        <location evidence="2">Cilium axoneme</location>
    </subcellularLocation>
</comment>
<dbReference type="InterPro" id="IPR041589">
    <property type="entry name" value="DNAH3_AAA_lid_1"/>
</dbReference>
<dbReference type="GO" id="GO:0005524">
    <property type="term" value="F:ATP binding"/>
    <property type="evidence" value="ECO:0007669"/>
    <property type="project" value="UniProtKB-KW"/>
</dbReference>
<dbReference type="FunFam" id="1.10.8.1220:FF:000001">
    <property type="entry name" value="Dynein axonemal heavy chain 5"/>
    <property type="match status" value="1"/>
</dbReference>
<dbReference type="InterPro" id="IPR004273">
    <property type="entry name" value="Dynein_heavy_D6_P-loop"/>
</dbReference>
<dbReference type="GO" id="GO:0008569">
    <property type="term" value="F:minus-end-directed microtubule motor activity"/>
    <property type="evidence" value="ECO:0007669"/>
    <property type="project" value="InterPro"/>
</dbReference>
<dbReference type="FunFam" id="3.40.50.300:FF:001143">
    <property type="entry name" value="Dynein axonemal heavy chain 6"/>
    <property type="match status" value="1"/>
</dbReference>
<evidence type="ECO:0000256" key="9">
    <source>
        <dbReference type="ARBA" id="ARBA00022741"/>
    </source>
</evidence>
<dbReference type="PROSITE" id="PS00675">
    <property type="entry name" value="SIGMA54_INTERACT_1"/>
    <property type="match status" value="1"/>
</dbReference>
<dbReference type="InterPro" id="IPR027417">
    <property type="entry name" value="P-loop_NTPase"/>
</dbReference>
<dbReference type="PROSITE" id="PS50082">
    <property type="entry name" value="WD_REPEATS_2"/>
    <property type="match status" value="1"/>
</dbReference>
<keyword evidence="5" id="KW-0963">Cytoplasm</keyword>
<dbReference type="SMART" id="SM00320">
    <property type="entry name" value="WD40"/>
    <property type="match status" value="4"/>
</dbReference>
<keyword evidence="23" id="KW-1185">Reference proteome</keyword>
<dbReference type="InterPro" id="IPR043160">
    <property type="entry name" value="Dynein_C_barrel"/>
</dbReference>
<evidence type="ECO:0000256" key="19">
    <source>
        <dbReference type="PROSITE-ProRule" id="PRU00221"/>
    </source>
</evidence>
<protein>
    <recommendedName>
        <fullName evidence="4">peptidylprolyl isomerase</fullName>
        <ecNumber evidence="4">5.2.1.8</ecNumber>
    </recommendedName>
</protein>
<keyword evidence="18" id="KW-0966">Cell projection</keyword>
<dbReference type="FunFam" id="1.20.1270.280:FF:000001">
    <property type="entry name" value="dynein heavy chain 7, axonemal"/>
    <property type="match status" value="1"/>
</dbReference>
<dbReference type="Gene3D" id="1.20.1270.280">
    <property type="match status" value="1"/>
</dbReference>
<dbReference type="GO" id="GO:0003755">
    <property type="term" value="F:peptidyl-prolyl cis-trans isomerase activity"/>
    <property type="evidence" value="ECO:0007669"/>
    <property type="project" value="UniProtKB-KW"/>
</dbReference>
<evidence type="ECO:0000259" key="22">
    <source>
        <dbReference type="PROSITE" id="PS50072"/>
    </source>
</evidence>
<dbReference type="SUPFAM" id="SSF50978">
    <property type="entry name" value="WD40 repeat-like"/>
    <property type="match status" value="1"/>
</dbReference>
<keyword evidence="8" id="KW-0677">Repeat</keyword>
<keyword evidence="9" id="KW-0547">Nucleotide-binding</keyword>
<keyword evidence="15" id="KW-0505">Motor protein</keyword>
<dbReference type="Pfam" id="PF12780">
    <property type="entry name" value="AAA_8"/>
    <property type="match status" value="1"/>
</dbReference>
<dbReference type="InterPro" id="IPR043157">
    <property type="entry name" value="Dynein_AAA1S"/>
</dbReference>
<evidence type="ECO:0000256" key="8">
    <source>
        <dbReference type="ARBA" id="ARBA00022737"/>
    </source>
</evidence>
<evidence type="ECO:0000313" key="24">
    <source>
        <dbReference type="WBParaSite" id="maker-E.canG7_contigs_3939-snap-gene-1.46-mRNA-1"/>
    </source>
</evidence>
<keyword evidence="10" id="KW-0067">ATP-binding</keyword>
<name>A0A915EYS0_9CEST</name>
<dbReference type="InterPro" id="IPR001680">
    <property type="entry name" value="WD40_rpt"/>
</dbReference>
<evidence type="ECO:0000256" key="17">
    <source>
        <dbReference type="ARBA" id="ARBA00023235"/>
    </source>
</evidence>
<feature type="compositionally biased region" description="Polar residues" evidence="21">
    <location>
        <begin position="1"/>
        <end position="36"/>
    </location>
</feature>
<evidence type="ECO:0000313" key="23">
    <source>
        <dbReference type="Proteomes" id="UP000887562"/>
    </source>
</evidence>
<feature type="compositionally biased region" description="Basic and acidic residues" evidence="21">
    <location>
        <begin position="81"/>
        <end position="91"/>
    </location>
</feature>
<evidence type="ECO:0000256" key="18">
    <source>
        <dbReference type="ARBA" id="ARBA00023273"/>
    </source>
</evidence>
<dbReference type="GO" id="GO:0030286">
    <property type="term" value="C:dynein complex"/>
    <property type="evidence" value="ECO:0007669"/>
    <property type="project" value="UniProtKB-KW"/>
</dbReference>
<dbReference type="FunFam" id="1.20.140.100:FF:000004">
    <property type="entry name" value="Dynein axonemal heavy chain 6"/>
    <property type="match status" value="1"/>
</dbReference>
<feature type="domain" description="PPIase cyclophilin-type" evidence="22">
    <location>
        <begin position="605"/>
        <end position="782"/>
    </location>
</feature>
<dbReference type="PANTHER" id="PTHR22878:SF68">
    <property type="entry name" value="DYNEIN HEAVY CHAIN 6, AXONEMAL-LIKE"/>
    <property type="match status" value="1"/>
</dbReference>
<dbReference type="Gene3D" id="1.20.58.1120">
    <property type="match status" value="1"/>
</dbReference>
<dbReference type="InterPro" id="IPR042222">
    <property type="entry name" value="Dynein_2_N"/>
</dbReference>
<dbReference type="Pfam" id="PF17857">
    <property type="entry name" value="AAA_lid_1"/>
    <property type="match status" value="1"/>
</dbReference>
<feature type="region of interest" description="Disordered" evidence="21">
    <location>
        <begin position="1"/>
        <end position="113"/>
    </location>
</feature>
<dbReference type="FunFam" id="3.40.50.300:FF:000063">
    <property type="entry name" value="dynein heavy chain 6, axonemal"/>
    <property type="match status" value="1"/>
</dbReference>
<dbReference type="Gene3D" id="1.10.472.130">
    <property type="match status" value="1"/>
</dbReference>
<dbReference type="InterPro" id="IPR041658">
    <property type="entry name" value="AAA_lid_11"/>
</dbReference>
<dbReference type="InterPro" id="IPR024317">
    <property type="entry name" value="Dynein_heavy_chain_D4_dom"/>
</dbReference>
<dbReference type="Gene3D" id="1.10.287.2620">
    <property type="match status" value="1"/>
</dbReference>
<dbReference type="FunFam" id="3.40.50.300:FF:001145">
    <property type="entry name" value="Putative dynein heavy chain"/>
    <property type="match status" value="1"/>
</dbReference>
<dbReference type="SUPFAM" id="SSF52540">
    <property type="entry name" value="P-loop containing nucleoside triphosphate hydrolases"/>
    <property type="match status" value="4"/>
</dbReference>
<reference evidence="24" key="1">
    <citation type="submission" date="2022-11" db="UniProtKB">
        <authorList>
            <consortium name="WormBaseParasite"/>
        </authorList>
    </citation>
    <scope>IDENTIFICATION</scope>
</reference>
<dbReference type="InterPro" id="IPR003593">
    <property type="entry name" value="AAA+_ATPase"/>
</dbReference>
<keyword evidence="11" id="KW-0243">Dynein</keyword>
<dbReference type="FunFam" id="3.20.180.20:FF:000004">
    <property type="entry name" value="Dynein axonemal heavy chain 6"/>
    <property type="match status" value="1"/>
</dbReference>
<dbReference type="FunFam" id="3.40.50.300:FF:000362">
    <property type="entry name" value="Dynein, axonemal, heavy chain 6"/>
    <property type="match status" value="1"/>
</dbReference>
<dbReference type="Gene3D" id="3.10.490.20">
    <property type="match status" value="1"/>
</dbReference>
<dbReference type="Pfam" id="PF12781">
    <property type="entry name" value="AAA_9"/>
    <property type="match status" value="1"/>
</dbReference>
<keyword evidence="6 19" id="KW-0853">WD repeat</keyword>
<dbReference type="Pfam" id="PF17852">
    <property type="entry name" value="Dynein_AAA_lid"/>
    <property type="match status" value="1"/>
</dbReference>
<evidence type="ECO:0000256" key="15">
    <source>
        <dbReference type="ARBA" id="ARBA00023175"/>
    </source>
</evidence>
<dbReference type="Gene3D" id="1.10.8.1220">
    <property type="match status" value="1"/>
</dbReference>
<dbReference type="FunFam" id="1.20.920.20:FF:000006">
    <property type="entry name" value="Dynein, axonemal, heavy chain 6"/>
    <property type="match status" value="1"/>
</dbReference>
<proteinExistence type="inferred from homology"/>
<dbReference type="InterPro" id="IPR041228">
    <property type="entry name" value="Dynein_C"/>
</dbReference>
<dbReference type="Gene3D" id="3.40.50.300">
    <property type="entry name" value="P-loop containing nucleotide triphosphate hydrolases"/>
    <property type="match status" value="5"/>
</dbReference>
<evidence type="ECO:0000256" key="13">
    <source>
        <dbReference type="ARBA" id="ARBA00023069"/>
    </source>
</evidence>
<dbReference type="InterPro" id="IPR013602">
    <property type="entry name" value="Dynein_heavy_linker"/>
</dbReference>
<dbReference type="Gene3D" id="1.20.920.20">
    <property type="match status" value="1"/>
</dbReference>
<organism evidence="23 24">
    <name type="scientific">Echinococcus canadensis</name>
    <dbReference type="NCBI Taxonomy" id="519352"/>
    <lineage>
        <taxon>Eukaryota</taxon>
        <taxon>Metazoa</taxon>
        <taxon>Spiralia</taxon>
        <taxon>Lophotrochozoa</taxon>
        <taxon>Platyhelminthes</taxon>
        <taxon>Cestoda</taxon>
        <taxon>Eucestoda</taxon>
        <taxon>Cyclophyllidea</taxon>
        <taxon>Taeniidae</taxon>
        <taxon>Echinococcus</taxon>
        <taxon>Echinococcus canadensis group</taxon>
    </lineage>
</organism>
<dbReference type="GO" id="GO:0007018">
    <property type="term" value="P:microtubule-based movement"/>
    <property type="evidence" value="ECO:0007669"/>
    <property type="project" value="InterPro"/>
</dbReference>
<accession>A0A915EYS0</accession>
<dbReference type="Pfam" id="PF00400">
    <property type="entry name" value="WD40"/>
    <property type="match status" value="3"/>
</dbReference>
<dbReference type="FunFam" id="2.40.100.10:FF:000003">
    <property type="entry name" value="Peptidylprolyl isomerase domain and WD repeat-containing 1"/>
    <property type="match status" value="1"/>
</dbReference>
<sequence length="5013" mass="566699">MTDSNHTIGSLPTEGQSYNSGEAVSSLTSEVTSNDVDSAEPAGDRKRGRGSTDNEGRNDDDDTVGPLPSEMTSNDNGDNQNRGRGDEHDDTVGPLPSEMEDSSSITEPLKKKPRKRGAGFTEFLDFIMELRIVLKDESILLRSIPTAQYYEISYMHRNVITHLSYSKTHYLITCSCDGHLKFWRLAATRGLEFVKHYRAHLGAITSLAVSYDGELACTVGDDKTAKIFDIINFDMISMMKLGFVPRECCFVYTAKDGCAAVAIADRDSNAIHIYDARTKDTLLKKLDSLHASSVIAIAFCPALETVVSADTEGMLEFWSTPRHGFDAVQRPAALHWTSKMDTDFYCLLKDKTHAISLAFSPNGGRLLACFGADRKIRIFKTLTGKLSLIYDESVQRYSELQSTKQLLPSMEFGRRLALEKELDRSDGAHMCNLEFDSSGNFLIYTTLLGVRVVNLVTHRLVRCLGGPENLRFLQVALLPARSAVLQSATAMALLGMDSATASLEMHAALEEPPADSGAGGSGGNATGSSATNPHSRDPVIVCTAFKKNRVYLFTNHEPHEIKSDGVTLAVGSTSERDVFNEKPTKEEVLAASRDSAAATTASLRLAGSAILHTSIGDIHLRLWPRECPRTVENFVGHARAGYYNGHIFHRVIKGFMIQTGCPLGTGTGGKSIWGGEFEDEFHPSLRHDRPYTVSMANAGPNTNGSQFFITVAPTVSPSTHLNGRHAAERLITLFAFPWLDNKHTVFGRVIKGMEVVQKISNVKTHPKTDKPLDDISIISISVKDIGAKPFVEPLVKSEFYSLYVFKTNLKEYREYNSIESIRKREAEKWEARLGYNVLKTKRKRFGLEESRVEQAEPFSRASLLPHDMDTKQNKLAVQMGSARGYSVTEKAPDEHIFGVCAESILRDEIASYDGETDIAKIINVLKTRPEITFFYLTHNLPKKHIDYHYYNLKVTSYQNINKRDYYTISTSGCTHFVGDEVELTSLERFEREYRLFLNIRKLPLFAQFRLWKVFLRWRKVVRYAQMVHCQRFLEANLFIANPTLRPALLNLREMCHSLSGATLCRIDRGRTSTLVEFLSLQMVQLGEVSLRLQEFHSLTKEIVRSACRTALLEYGFLPDDYLQDEADLPANLGKNMYDVDELIDACKLASKHHQLEPILYDVEHPLVGHAMAPIATALKQVRNNRTKLERRCQKIKIQAPAGKSSYLLQCAETDWFASSTGKMSYTQQARKRMKCRRLTCFVRLVDYLIMNTLHLLTKKSVYAINRLFEDEVATAPSPRDIDAMRIEARLVFHPEEESQPGGEIEAEDGEIEAVVIGPDSTIGPSENAIQPPFFLSELILHQNQINSIPTEDQFVEGLSNVVTRFQESMLLLTNLVVDTYFDAFSRPLINNKHEEKTCDVGPQLRMVFAEDGELQALIRGINQSLHKAFESVQRYIATFNEINEFYKDNDLVTVESLRAEREDVEFFREKLATYKRQLRMTRQIPANRPLGLFSVDTSVFKNTVSPSPLRCLDCVYAILPEIARNEVDRLTKETQEGEYTLTLNLSTAVDYVNHLTFLRKIQLRIEPLEREADAVRSMYELIDTFKVPTPPEDLAVYQILFPSIERTITTIDRALAERDSLVDVFFGCLNKDVGELVNDIRDTKQAVGNPALLDNAQNRDELIQELDRLQKIVTEQQSRYQTYKGYAKSFKDLTLQISGNPLEDQILNRPGVRANNFLEWLGKLYSNVVKVEQPHYMELDELFTELRLKRLLWTCMSEWETICKAWDEVEFSNLDPEEVTATTMKYLKSVTQLEKGLPPNSVVPILRQKVDEMRVILPTVGDLRNPSLQDRHWTLLENIIGFKMAELDAPLTLGKLKSLNAFENAAEIQEIAGMASSEASLESLLRKVENSWKSTEFIVVPYKTYKDVYVLGGTDEIQQLWDDSNINISTIASSKHVGPIKPQVDEWVQKLALFGETLDQWLACQKGWMYLESIFSAPDIQRQLPSEAKSFMALDKSFKEVMRKVQKVPLAMRAATAAGLLDTFRNNNVLLEQIQKCLEAYLESKRVIFPRFYFLSNDELLEILAQTRNPFAVQPHLRKCFDAIARLEFALNPEFDGKSDEPKFTNDILAMVSPEGESVPLTKGLKARGNVEEWLGKAEESMVASLRKSMKKALLDVDTMSRDDWLIAHTNQITLTVEQLIWARDVHEILDDLQKQPQERLEGLQAYEDRSFEALNNLAKLVRGSLAKLVRMMFCSLITIDVHARDIVTDLLASSVTTSTSFEWQRQLRYYWDDSIDNCVVHMSTSRYVYGYEYLGASPRLVITPLTDRCYLCLMGALQLDLGGAPAGPAGTGKTESTKDLAKSLAKQCVVFNCSDGLDYKMMGRFFSGLAQSGAWCCFDEFNRIDIEVLSVIAQQLITIKNAKSGKVSRFLFEGREIKLNASCAAFITMNPGYAGRTELPDNLKALFRPISMMVPDYKLIAEVILYSEGFESSKMLAQKMTQMYKLCSEQLSKQDHYDFGMRALKSVLVMAGSLKRENADKPEDAVLIRALRDSNLPKFLAQDAVLFTAILQDLFPGVEVPEHDYGEFQKVVEDVTRGFGLQVVPSQTFKVIQFYETLVVRHGVMLVGPTGGGKTTVYRILAEALGTLSKMPEMAETNPDFQPVKVYVLNPKSITMGEIYGEVNEKTTEWHDGLMAYIVRQTCADPSSDHQWIICDGPVDALWIENMNTVLDDNKMLCLANSERIKLTSYVHMLFEVADLAVASPATVSRCGMVYVDPDELGWLPYTWLDSLKEKLRETVLQYILMLFEKFVEPALKAIMKMPTVIPQVPLARVKTMCTLMEVALTQENAPDLSTGEIQKQQPIIAMIFVFAMLWGLAGNVVGSRANEVDTLIRNVMDDCSEARMPPSHDLWSCFVDTKLRRFDIWERQVPKFKYNKNEPFFNCLVPTMDTVRYGFLLEQLLAARQSVLFTGDTGVGKTAITRSTLEGLQQGEKYMAVYINFSAQTSSSRTQEMIVEKMEKRRKGVIGAPKGRHVVIFVDDLNMPKVDTYGSQPPIELLRQLQDFGGFYNRDKLTWIAVEDVTLSAACGPPGGGRNPITARLVRHFSVLAIPSPSELTLKHIFTAIITGFMQDYPQGLRPLGDSIVGGAVEMYGRLAAELLPTPAKSHYVFNLRDLSKCVQGVLQTSPLAVRDKASLTRLFYHECSRVFHDRLVDETDRLFFNTILSEIANKFFSESLDPETFSKKPLFFGDFMTFGAAREDRLYEEITDMDKLKSAMQDYLDDYNMVYSKDSNMVFFLDAIQHICRIARMIRQDRGNALLVGVGGTGKRSLTKLAAHMNSYRCFSIELSRGYNYDSFHEDLQKLYTWTGVENKPTVFLFSDNQILVEEFVEDLNNILNSGEVPGLFDSEALEKLIIGTRPAAKEAGIAEGNREAIYRFCIDRVRKNLHLVLTMSPMGSAFRNRLRMFPSLVNCCTIDWFTEWPEEALLGVSQSSFATLDVDSGEIKDKVAELCTFTHLTVSSAAVRFFEELKRYYYTTPTSYLELLSIYRVMLDERRSNLKIMQEKFKNGLNKIQETNDLVARMEEELTALRPKLEQKQKDTEKLMLKLGEDQEKADVVRHKVKDDEADAKQKAMETQAIADDAQRDLDAAMPALEAANKALDALDKNDIAEIRVFTKPPQLVQTVMEAVCLMLGQKTDWATAKTLLGDSNLLRKLVEYPKDTISDSLLRKLQKYVDNPDFDPVVIEKVSKACKSLCMWVRALEMYARLYRNVEPKRKRLEEANKEMDVMVANLREKQSALKAIEDKIAELQATYDKSVGEKKVLEHNLALTAARLKRAAKLTAALSSEQERWRDSIGVYDVQLGNVVGDVFIAAACVAYYGAFTMEFRESLISTWVAKCHELEVPVSENVGLFSVLGDAFELRQWNAEGLPRDQVSTDNGIMVTHSRRWPLMIDPQEQANRWIRTMEAENGIRVVKPTDLTILRVLESCIRAGCPMLLEDVGESLDPALEPILLRQTFVKGGRLLIRLGDSDVEYDKKFKFYITTKLPNPHYLPEVSIKVTLINFTVTPQGLEDQLLSEVTRLERPELEEQRVELIIHINEDKITLQQIEDKILKLLFESEGNILDNEALINTLNESKATSMEIAKRLVEAEATEAMISTARSHFLPIAARGSVLYFVITLLADIDPMYQFSLKYFISLFNQTIEKCPREEESLDRAKALINATTLATYNNVARGLFAQDKLVFSFMLCAKILLHEGTIVQSEWDYIVSTATQSDRSAPPQPGNTVSWLGARQWKAICDLVDGLPDTFNGLLEDVAEGRKIILEIRGPQDASNEGLTVTLTSPLGEDRSEGAGTNWDDRLSLFQKIILVRAMREEEFVAAVTEFVRIQLGRQFVETPSIDLPLVYADMDAATPLVFVLSTGSDPMAQLQRFARQMDYSERIHSVSLGQGQGPTAEKLLAKAAESGDWVFLQNCHLAASWMVRMEEIIKERSEATSTTDANYRLFLSSMPTKAFPITVLQNSVKVTNEPPKGIRANLRRALNDLSHEFFEENGADWRRVVYGMCLFHAVILERKKFGPLGWNIAYEFNDSDRECALLNLNLFSNEHGFAWDALTYITAEITYGGRVTDAWDQRCLSVILSRFFGEATLAEDYRFCVDSDLFRPPPMERLAEYLEYTDTLPLLDPTDIFNMHSNANLLFLQKETSKLLSTILDVQPRTSGGKEGRTSDEVVYDLAGSLLAGLPNTIVMEKAHADLFNTDQRGRVNSLTTVLVQEVDRYNHLLKIIKTSLEHMQKAVKGFLVMSEKLEKIYSSFLLNTVPRLWENAAYPSLKPLSSWMKDLALRVEFINLWVLNGPPTSFWISGFFFPQGFLTGTLQNYARKYDFPIDHLSFDFTVLPQYRDQETYVLRQHEMTFGDEHPEDTNLEVPEDGVLIHGLFMDGFRWDSETMMIADSLPRVTMEAMPMVHMKPEMDFKPEPDRYIAPLYKTSTRAGVLSTTGISTNFITAIPLPSSQPQDRWISYGAALLCENENA</sequence>
<dbReference type="Pfam" id="PF18199">
    <property type="entry name" value="Dynein_C"/>
    <property type="match status" value="1"/>
</dbReference>
<dbReference type="FunFam" id="1.20.920.30:FF:000005">
    <property type="entry name" value="Dynein, axonemal, heavy chain 2"/>
    <property type="match status" value="1"/>
</dbReference>
<keyword evidence="14" id="KW-0697">Rotamase</keyword>
<dbReference type="Gene3D" id="1.20.140.100">
    <property type="entry name" value="Dynein heavy chain, N-terminal domain 2"/>
    <property type="match status" value="1"/>
</dbReference>
<keyword evidence="16" id="KW-0206">Cytoskeleton</keyword>
<dbReference type="Gene3D" id="1.10.8.710">
    <property type="match status" value="1"/>
</dbReference>
<dbReference type="InterPro" id="IPR025662">
    <property type="entry name" value="Sigma_54_int_dom_ATP-bd_1"/>
</dbReference>
<dbReference type="SUPFAM" id="SSF50891">
    <property type="entry name" value="Cyclophilin-like"/>
    <property type="match status" value="1"/>
</dbReference>
<dbReference type="Gene3D" id="1.20.920.30">
    <property type="match status" value="1"/>
</dbReference>
<dbReference type="Gene3D" id="6.10.140.1060">
    <property type="match status" value="1"/>
</dbReference>
<comment type="similarity">
    <text evidence="3">Belongs to the dynein heavy chain family.</text>
</comment>
<feature type="region of interest" description="Disordered" evidence="21">
    <location>
        <begin position="511"/>
        <end position="535"/>
    </location>
</feature>
<dbReference type="InterPro" id="IPR029000">
    <property type="entry name" value="Cyclophilin-like_dom_sf"/>
</dbReference>
<feature type="coiled-coil region" evidence="20">
    <location>
        <begin position="3759"/>
        <end position="3803"/>
    </location>
</feature>
<keyword evidence="13" id="KW-0969">Cilium</keyword>
<evidence type="ECO:0000256" key="10">
    <source>
        <dbReference type="ARBA" id="ARBA00022840"/>
    </source>
</evidence>
<evidence type="ECO:0000256" key="20">
    <source>
        <dbReference type="SAM" id="Coils"/>
    </source>
</evidence>
<evidence type="ECO:0000256" key="11">
    <source>
        <dbReference type="ARBA" id="ARBA00023017"/>
    </source>
</evidence>
<dbReference type="GO" id="GO:0005930">
    <property type="term" value="C:axoneme"/>
    <property type="evidence" value="ECO:0007669"/>
    <property type="project" value="UniProtKB-SubCell"/>
</dbReference>
<dbReference type="Gene3D" id="2.40.100.10">
    <property type="entry name" value="Cyclophilin-like"/>
    <property type="match status" value="1"/>
</dbReference>
<evidence type="ECO:0000256" key="1">
    <source>
        <dbReference type="ARBA" id="ARBA00000971"/>
    </source>
</evidence>
<evidence type="ECO:0000256" key="2">
    <source>
        <dbReference type="ARBA" id="ARBA00004430"/>
    </source>
</evidence>
<dbReference type="Pfam" id="PF08393">
    <property type="entry name" value="DHC_N2"/>
    <property type="match status" value="1"/>
</dbReference>
<evidence type="ECO:0000256" key="14">
    <source>
        <dbReference type="ARBA" id="ARBA00023110"/>
    </source>
</evidence>
<dbReference type="InterPro" id="IPR026983">
    <property type="entry name" value="DHC"/>
</dbReference>
<dbReference type="GO" id="GO:0051959">
    <property type="term" value="F:dynein light intermediate chain binding"/>
    <property type="evidence" value="ECO:0007669"/>
    <property type="project" value="InterPro"/>
</dbReference>
<dbReference type="InterPro" id="IPR042228">
    <property type="entry name" value="Dynein_linker_3"/>
</dbReference>
<dbReference type="Pfam" id="PF00160">
    <property type="entry name" value="Pro_isomerase"/>
    <property type="match status" value="1"/>
</dbReference>
<dbReference type="FunFam" id="1.20.58.1120:FF:000007">
    <property type="entry name" value="Dynein heavy chain 4"/>
    <property type="match status" value="1"/>
</dbReference>
<dbReference type="FunFam" id="3.10.490.20:FF:000005">
    <property type="entry name" value="Dynein axonemal heavy chain 6"/>
    <property type="match status" value="1"/>
</dbReference>
<dbReference type="PANTHER" id="PTHR22878">
    <property type="entry name" value="DYNEIN HEAVY CHAIN 6, AXONEMAL-LIKE-RELATED"/>
    <property type="match status" value="1"/>
</dbReference>
<dbReference type="Pfam" id="PF03028">
    <property type="entry name" value="Dynein_heavy"/>
    <property type="match status" value="1"/>
</dbReference>
<dbReference type="Gene3D" id="1.10.8.720">
    <property type="entry name" value="Region D6 of dynein motor"/>
    <property type="match status" value="1"/>
</dbReference>
<dbReference type="InterPro" id="IPR002130">
    <property type="entry name" value="Cyclophilin-type_PPIase_dom"/>
</dbReference>
<dbReference type="EC" id="5.2.1.8" evidence="4"/>
<keyword evidence="17" id="KW-0413">Isomerase</keyword>
<evidence type="ECO:0000256" key="5">
    <source>
        <dbReference type="ARBA" id="ARBA00022490"/>
    </source>
</evidence>
<dbReference type="GO" id="GO:0005874">
    <property type="term" value="C:microtubule"/>
    <property type="evidence" value="ECO:0007669"/>
    <property type="project" value="UniProtKB-KW"/>
</dbReference>
<evidence type="ECO:0000256" key="16">
    <source>
        <dbReference type="ARBA" id="ARBA00023212"/>
    </source>
</evidence>
<evidence type="ECO:0000256" key="3">
    <source>
        <dbReference type="ARBA" id="ARBA00008887"/>
    </source>
</evidence>